<reference evidence="2 3" key="1">
    <citation type="submission" date="2018-01" db="EMBL/GenBank/DDBJ databases">
        <title>Lactibacter flavus gen. nov., sp. nov., a novel bacterium of the family Propionibacteriaceae isolated from raw milk and dairy products.</title>
        <authorList>
            <person name="Wenning M."/>
            <person name="Breitenwieser F."/>
            <person name="Huptas C."/>
            <person name="von Neubeck M."/>
            <person name="Busse H.-J."/>
            <person name="Scherer S."/>
        </authorList>
    </citation>
    <scope>NUCLEOTIDE SEQUENCE [LARGE SCALE GENOMIC DNA]</scope>
    <source>
        <strain evidence="2 3">VG341</strain>
    </source>
</reference>
<dbReference type="Gene3D" id="3.40.50.150">
    <property type="entry name" value="Vaccinia Virus protein VP39"/>
    <property type="match status" value="1"/>
</dbReference>
<organism evidence="2 3">
    <name type="scientific">Propioniciclava flava</name>
    <dbReference type="NCBI Taxonomy" id="2072026"/>
    <lineage>
        <taxon>Bacteria</taxon>
        <taxon>Bacillati</taxon>
        <taxon>Actinomycetota</taxon>
        <taxon>Actinomycetes</taxon>
        <taxon>Propionibacteriales</taxon>
        <taxon>Propionibacteriaceae</taxon>
        <taxon>Propioniciclava</taxon>
    </lineage>
</organism>
<dbReference type="InterPro" id="IPR041698">
    <property type="entry name" value="Methyltransf_25"/>
</dbReference>
<evidence type="ECO:0000313" key="2">
    <source>
        <dbReference type="EMBL" id="RXW33176.1"/>
    </source>
</evidence>
<dbReference type="SUPFAM" id="SSF53335">
    <property type="entry name" value="S-adenosyl-L-methionine-dependent methyltransferases"/>
    <property type="match status" value="1"/>
</dbReference>
<dbReference type="OrthoDB" id="7062303at2"/>
<gene>
    <name evidence="2" type="ORF">C1706_03560</name>
</gene>
<protein>
    <submittedName>
        <fullName evidence="2">SAM-dependent methyltransferase</fullName>
    </submittedName>
</protein>
<dbReference type="AlphaFoldDB" id="A0A4Q2EK95"/>
<dbReference type="InterPro" id="IPR029063">
    <property type="entry name" value="SAM-dependent_MTases_sf"/>
</dbReference>
<dbReference type="EMBL" id="PPCV01000002">
    <property type="protein sequence ID" value="RXW33176.1"/>
    <property type="molecule type" value="Genomic_DNA"/>
</dbReference>
<accession>A0A4Q2EK95</accession>
<sequence length="173" mass="17891">MAAAGADLVGEARLVDALAARGSTILDAGCGPGRHAGYLHERGHTVVGVDLDPILIDAAQQDFPGPRYLVGDLADVTLPADVPQPFDVILCAGNVMGFLHPDTRRPVLASFASWLAPEGRAVVGFGAGRGYAFDDFFADAAASGLAVQDAFGTWDLRPYSPGSGFLVALLARA</sequence>
<keyword evidence="2" id="KW-0489">Methyltransferase</keyword>
<comment type="caution">
    <text evidence="2">The sequence shown here is derived from an EMBL/GenBank/DDBJ whole genome shotgun (WGS) entry which is preliminary data.</text>
</comment>
<dbReference type="Proteomes" id="UP000290624">
    <property type="component" value="Unassembled WGS sequence"/>
</dbReference>
<proteinExistence type="predicted"/>
<evidence type="ECO:0000259" key="1">
    <source>
        <dbReference type="Pfam" id="PF13649"/>
    </source>
</evidence>
<keyword evidence="2" id="KW-0808">Transferase</keyword>
<dbReference type="PANTHER" id="PTHR43464">
    <property type="entry name" value="METHYLTRANSFERASE"/>
    <property type="match status" value="1"/>
</dbReference>
<name>A0A4Q2EK95_9ACTN</name>
<dbReference type="GO" id="GO:0010420">
    <property type="term" value="F:polyprenyldihydroxybenzoate methyltransferase activity"/>
    <property type="evidence" value="ECO:0007669"/>
    <property type="project" value="TreeGrafter"/>
</dbReference>
<feature type="domain" description="Methyltransferase" evidence="1">
    <location>
        <begin position="25"/>
        <end position="119"/>
    </location>
</feature>
<dbReference type="GO" id="GO:0032259">
    <property type="term" value="P:methylation"/>
    <property type="evidence" value="ECO:0007669"/>
    <property type="project" value="UniProtKB-KW"/>
</dbReference>
<dbReference type="CDD" id="cd02440">
    <property type="entry name" value="AdoMet_MTases"/>
    <property type="match status" value="1"/>
</dbReference>
<dbReference type="Pfam" id="PF13649">
    <property type="entry name" value="Methyltransf_25"/>
    <property type="match status" value="1"/>
</dbReference>
<evidence type="ECO:0000313" key="3">
    <source>
        <dbReference type="Proteomes" id="UP000290624"/>
    </source>
</evidence>
<dbReference type="PANTHER" id="PTHR43464:SF89">
    <property type="entry name" value="METHYLTRANSFERASE"/>
    <property type="match status" value="1"/>
</dbReference>
<keyword evidence="3" id="KW-1185">Reference proteome</keyword>